<proteinExistence type="predicted"/>
<organism evidence="1">
    <name type="scientific">Tanacetum cinerariifolium</name>
    <name type="common">Dalmatian daisy</name>
    <name type="synonym">Chrysanthemum cinerariifolium</name>
    <dbReference type="NCBI Taxonomy" id="118510"/>
    <lineage>
        <taxon>Eukaryota</taxon>
        <taxon>Viridiplantae</taxon>
        <taxon>Streptophyta</taxon>
        <taxon>Embryophyta</taxon>
        <taxon>Tracheophyta</taxon>
        <taxon>Spermatophyta</taxon>
        <taxon>Magnoliopsida</taxon>
        <taxon>eudicotyledons</taxon>
        <taxon>Gunneridae</taxon>
        <taxon>Pentapetalae</taxon>
        <taxon>asterids</taxon>
        <taxon>campanulids</taxon>
        <taxon>Asterales</taxon>
        <taxon>Asteraceae</taxon>
        <taxon>Asteroideae</taxon>
        <taxon>Anthemideae</taxon>
        <taxon>Anthemidinae</taxon>
        <taxon>Tanacetum</taxon>
    </lineage>
</organism>
<accession>A0A699R2W4</accession>
<comment type="caution">
    <text evidence="1">The sequence shown here is derived from an EMBL/GenBank/DDBJ whole genome shotgun (WGS) entry which is preliminary data.</text>
</comment>
<reference evidence="1" key="1">
    <citation type="journal article" date="2019" name="Sci. Rep.">
        <title>Draft genome of Tanacetum cinerariifolium, the natural source of mosquito coil.</title>
        <authorList>
            <person name="Yamashiro T."/>
            <person name="Shiraishi A."/>
            <person name="Satake H."/>
            <person name="Nakayama K."/>
        </authorList>
    </citation>
    <scope>NUCLEOTIDE SEQUENCE</scope>
</reference>
<gene>
    <name evidence="1" type="ORF">Tci_850182</name>
</gene>
<feature type="non-terminal residue" evidence="1">
    <location>
        <position position="19"/>
    </location>
</feature>
<name>A0A699R2W4_TANCI</name>
<dbReference type="AlphaFoldDB" id="A0A699R2W4"/>
<dbReference type="EMBL" id="BKCJ011064541">
    <property type="protein sequence ID" value="GFC78212.1"/>
    <property type="molecule type" value="Genomic_DNA"/>
</dbReference>
<sequence length="19" mass="2388">MRKFYDMWSASKVFDEMSE</sequence>
<protein>
    <submittedName>
        <fullName evidence="1">Uncharacterized protein</fullName>
    </submittedName>
</protein>
<evidence type="ECO:0000313" key="1">
    <source>
        <dbReference type="EMBL" id="GFC78212.1"/>
    </source>
</evidence>